<dbReference type="Proteomes" id="UP000059680">
    <property type="component" value="Chromosome 3"/>
</dbReference>
<feature type="region of interest" description="Disordered" evidence="1">
    <location>
        <begin position="1"/>
        <end position="62"/>
    </location>
</feature>
<dbReference type="InParanoid" id="A0A0P0VXV3"/>
<organism evidence="2 3">
    <name type="scientific">Oryza sativa subsp. japonica</name>
    <name type="common">Rice</name>
    <dbReference type="NCBI Taxonomy" id="39947"/>
    <lineage>
        <taxon>Eukaryota</taxon>
        <taxon>Viridiplantae</taxon>
        <taxon>Streptophyta</taxon>
        <taxon>Embryophyta</taxon>
        <taxon>Tracheophyta</taxon>
        <taxon>Spermatophyta</taxon>
        <taxon>Magnoliopsida</taxon>
        <taxon>Liliopsida</taxon>
        <taxon>Poales</taxon>
        <taxon>Poaceae</taxon>
        <taxon>BOP clade</taxon>
        <taxon>Oryzoideae</taxon>
        <taxon>Oryzeae</taxon>
        <taxon>Oryzinae</taxon>
        <taxon>Oryza</taxon>
        <taxon>Oryza sativa</taxon>
    </lineage>
</organism>
<dbReference type="AlphaFoldDB" id="A0A0P0VXV3"/>
<gene>
    <name evidence="2" type="ordered locus">Os03g0328600</name>
    <name evidence="2" type="ORF">OSNPB_030328600</name>
</gene>
<proteinExistence type="predicted"/>
<dbReference type="EMBL" id="AP014959">
    <property type="protein sequence ID" value="BAS84013.1"/>
    <property type="molecule type" value="Genomic_DNA"/>
</dbReference>
<name>A0A0P0VXV3_ORYSJ</name>
<reference evidence="2 3" key="3">
    <citation type="journal article" date="2013" name="Rice">
        <title>Improvement of the Oryza sativa Nipponbare reference genome using next generation sequence and optical map data.</title>
        <authorList>
            <person name="Kawahara Y."/>
            <person name="de la Bastide M."/>
            <person name="Hamilton J.P."/>
            <person name="Kanamori H."/>
            <person name="McCombie W.R."/>
            <person name="Ouyang S."/>
            <person name="Schwartz D.C."/>
            <person name="Tanaka T."/>
            <person name="Wu J."/>
            <person name="Zhou S."/>
            <person name="Childs K.L."/>
            <person name="Davidson R.M."/>
            <person name="Lin H."/>
            <person name="Quesada-Ocampo L."/>
            <person name="Vaillancourt B."/>
            <person name="Sakai H."/>
            <person name="Lee S.S."/>
            <person name="Kim J."/>
            <person name="Numa H."/>
            <person name="Itoh T."/>
            <person name="Buell C.R."/>
            <person name="Matsumoto T."/>
        </authorList>
    </citation>
    <scope>NUCLEOTIDE SEQUENCE [LARGE SCALE GENOMIC DNA]</scope>
    <source>
        <strain evidence="3">cv. Nipponbare</strain>
    </source>
</reference>
<feature type="non-terminal residue" evidence="2">
    <location>
        <position position="1"/>
    </location>
</feature>
<evidence type="ECO:0000256" key="1">
    <source>
        <dbReference type="SAM" id="MobiDB-lite"/>
    </source>
</evidence>
<reference evidence="3" key="1">
    <citation type="journal article" date="2005" name="Nature">
        <title>The map-based sequence of the rice genome.</title>
        <authorList>
            <consortium name="International rice genome sequencing project (IRGSP)"/>
            <person name="Matsumoto T."/>
            <person name="Wu J."/>
            <person name="Kanamori H."/>
            <person name="Katayose Y."/>
            <person name="Fujisawa M."/>
            <person name="Namiki N."/>
            <person name="Mizuno H."/>
            <person name="Yamamoto K."/>
            <person name="Antonio B.A."/>
            <person name="Baba T."/>
            <person name="Sakata K."/>
            <person name="Nagamura Y."/>
            <person name="Aoki H."/>
            <person name="Arikawa K."/>
            <person name="Arita K."/>
            <person name="Bito T."/>
            <person name="Chiden Y."/>
            <person name="Fujitsuka N."/>
            <person name="Fukunaka R."/>
            <person name="Hamada M."/>
            <person name="Harada C."/>
            <person name="Hayashi A."/>
            <person name="Hijishita S."/>
            <person name="Honda M."/>
            <person name="Hosokawa S."/>
            <person name="Ichikawa Y."/>
            <person name="Idonuma A."/>
            <person name="Iijima M."/>
            <person name="Ikeda M."/>
            <person name="Ikeno M."/>
            <person name="Ito K."/>
            <person name="Ito S."/>
            <person name="Ito T."/>
            <person name="Ito Y."/>
            <person name="Ito Y."/>
            <person name="Iwabuchi A."/>
            <person name="Kamiya K."/>
            <person name="Karasawa W."/>
            <person name="Kurita K."/>
            <person name="Katagiri S."/>
            <person name="Kikuta A."/>
            <person name="Kobayashi H."/>
            <person name="Kobayashi N."/>
            <person name="Machita K."/>
            <person name="Maehara T."/>
            <person name="Masukawa M."/>
            <person name="Mizubayashi T."/>
            <person name="Mukai Y."/>
            <person name="Nagasaki H."/>
            <person name="Nagata Y."/>
            <person name="Naito S."/>
            <person name="Nakashima M."/>
            <person name="Nakama Y."/>
            <person name="Nakamichi Y."/>
            <person name="Nakamura M."/>
            <person name="Meguro A."/>
            <person name="Negishi M."/>
            <person name="Ohta I."/>
            <person name="Ohta T."/>
            <person name="Okamoto M."/>
            <person name="Ono N."/>
            <person name="Saji S."/>
            <person name="Sakaguchi M."/>
            <person name="Sakai K."/>
            <person name="Shibata M."/>
            <person name="Shimokawa T."/>
            <person name="Song J."/>
            <person name="Takazaki Y."/>
            <person name="Terasawa K."/>
            <person name="Tsugane M."/>
            <person name="Tsuji K."/>
            <person name="Ueda S."/>
            <person name="Waki K."/>
            <person name="Yamagata H."/>
            <person name="Yamamoto M."/>
            <person name="Yamamoto S."/>
            <person name="Yamane H."/>
            <person name="Yoshiki S."/>
            <person name="Yoshihara R."/>
            <person name="Yukawa K."/>
            <person name="Zhong H."/>
            <person name="Yano M."/>
            <person name="Yuan Q."/>
            <person name="Ouyang S."/>
            <person name="Liu J."/>
            <person name="Jones K.M."/>
            <person name="Gansberger K."/>
            <person name="Moffat K."/>
            <person name="Hill J."/>
            <person name="Bera J."/>
            <person name="Fadrosh D."/>
            <person name="Jin S."/>
            <person name="Johri S."/>
            <person name="Kim M."/>
            <person name="Overton L."/>
            <person name="Reardon M."/>
            <person name="Tsitrin T."/>
            <person name="Vuong H."/>
            <person name="Weaver B."/>
            <person name="Ciecko A."/>
            <person name="Tallon L."/>
            <person name="Jackson J."/>
            <person name="Pai G."/>
            <person name="Aken S.V."/>
            <person name="Utterback T."/>
            <person name="Reidmuller S."/>
            <person name="Feldblyum T."/>
            <person name="Hsiao J."/>
            <person name="Zismann V."/>
            <person name="Iobst S."/>
            <person name="de Vazeille A.R."/>
            <person name="Buell C.R."/>
            <person name="Ying K."/>
            <person name="Li Y."/>
            <person name="Lu T."/>
            <person name="Huang Y."/>
            <person name="Zhao Q."/>
            <person name="Feng Q."/>
            <person name="Zhang L."/>
            <person name="Zhu J."/>
            <person name="Weng Q."/>
            <person name="Mu J."/>
            <person name="Lu Y."/>
            <person name="Fan D."/>
            <person name="Liu Y."/>
            <person name="Guan J."/>
            <person name="Zhang Y."/>
            <person name="Yu S."/>
            <person name="Liu X."/>
            <person name="Zhang Y."/>
            <person name="Hong G."/>
            <person name="Han B."/>
            <person name="Choisne N."/>
            <person name="Demange N."/>
            <person name="Orjeda G."/>
            <person name="Samain S."/>
            <person name="Cattolico L."/>
            <person name="Pelletier E."/>
            <person name="Couloux A."/>
            <person name="Segurens B."/>
            <person name="Wincker P."/>
            <person name="D'Hont A."/>
            <person name="Scarpelli C."/>
            <person name="Weissenbach J."/>
            <person name="Salanoubat M."/>
            <person name="Quetier F."/>
            <person name="Yu Y."/>
            <person name="Kim H.R."/>
            <person name="Rambo T."/>
            <person name="Currie J."/>
            <person name="Collura K."/>
            <person name="Luo M."/>
            <person name="Yang T."/>
            <person name="Ammiraju J.S.S."/>
            <person name="Engler F."/>
            <person name="Soderlund C."/>
            <person name="Wing R.A."/>
            <person name="Palmer L.E."/>
            <person name="de la Bastide M."/>
            <person name="Spiegel L."/>
            <person name="Nascimento L."/>
            <person name="Zutavern T."/>
            <person name="O'Shaughnessy A."/>
            <person name="Dike S."/>
            <person name="Dedhia N."/>
            <person name="Preston R."/>
            <person name="Balija V."/>
            <person name="McCombie W.R."/>
            <person name="Chow T."/>
            <person name="Chen H."/>
            <person name="Chung M."/>
            <person name="Chen C."/>
            <person name="Shaw J."/>
            <person name="Wu H."/>
            <person name="Hsiao K."/>
            <person name="Chao Y."/>
            <person name="Chu M."/>
            <person name="Cheng C."/>
            <person name="Hour A."/>
            <person name="Lee P."/>
            <person name="Lin S."/>
            <person name="Lin Y."/>
            <person name="Liou J."/>
            <person name="Liu S."/>
            <person name="Hsing Y."/>
            <person name="Raghuvanshi S."/>
            <person name="Mohanty A."/>
            <person name="Bharti A.K."/>
            <person name="Gaur A."/>
            <person name="Gupta V."/>
            <person name="Kumar D."/>
            <person name="Ravi V."/>
            <person name="Vij S."/>
            <person name="Kapur A."/>
            <person name="Khurana P."/>
            <person name="Khurana P."/>
            <person name="Khurana J.P."/>
            <person name="Tyagi A.K."/>
            <person name="Gaikwad K."/>
            <person name="Singh A."/>
            <person name="Dalal V."/>
            <person name="Srivastava S."/>
            <person name="Dixit A."/>
            <person name="Pal A.K."/>
            <person name="Ghazi I.A."/>
            <person name="Yadav M."/>
            <person name="Pandit A."/>
            <person name="Bhargava A."/>
            <person name="Sureshbabu K."/>
            <person name="Batra K."/>
            <person name="Sharma T.R."/>
            <person name="Mohapatra T."/>
            <person name="Singh N.K."/>
            <person name="Messing J."/>
            <person name="Nelson A.B."/>
            <person name="Fuks G."/>
            <person name="Kavchok S."/>
            <person name="Keizer G."/>
            <person name="Linton E."/>
            <person name="Llaca V."/>
            <person name="Song R."/>
            <person name="Tanyolac B."/>
            <person name="Young S."/>
            <person name="Ho-Il K."/>
            <person name="Hahn J.H."/>
            <person name="Sangsakoo G."/>
            <person name="Vanavichit A."/>
            <person name="de Mattos Luiz.A.T."/>
            <person name="Zimmer P.D."/>
            <person name="Malone G."/>
            <person name="Dellagostin O."/>
            <person name="de Oliveira A.C."/>
            <person name="Bevan M."/>
            <person name="Bancroft I."/>
            <person name="Minx P."/>
            <person name="Cordum H."/>
            <person name="Wilson R."/>
            <person name="Cheng Z."/>
            <person name="Jin W."/>
            <person name="Jiang J."/>
            <person name="Leong S.A."/>
            <person name="Iwama H."/>
            <person name="Gojobori T."/>
            <person name="Itoh T."/>
            <person name="Niimura Y."/>
            <person name="Fujii Y."/>
            <person name="Habara T."/>
            <person name="Sakai H."/>
            <person name="Sato Y."/>
            <person name="Wilson G."/>
            <person name="Kumar K."/>
            <person name="McCouch S."/>
            <person name="Juretic N."/>
            <person name="Hoen D."/>
            <person name="Wright S."/>
            <person name="Bruskiewich R."/>
            <person name="Bureau T."/>
            <person name="Miyao A."/>
            <person name="Hirochika H."/>
            <person name="Nishikawa T."/>
            <person name="Kadowaki K."/>
            <person name="Sugiura M."/>
            <person name="Burr B."/>
            <person name="Sasaki T."/>
        </authorList>
    </citation>
    <scope>NUCLEOTIDE SEQUENCE [LARGE SCALE GENOMIC DNA]</scope>
    <source>
        <strain evidence="3">cv. Nipponbare</strain>
    </source>
</reference>
<protein>
    <submittedName>
        <fullName evidence="2">Os03g0328600 protein</fullName>
    </submittedName>
</protein>
<keyword evidence="3" id="KW-1185">Reference proteome</keyword>
<accession>A0A0P0VXV3</accession>
<sequence>RRPPSSPHGTAAGQQRRPPPASAPAASLISARVRLHGQGPGAPVAGVPDGELQPVRPPGHGAHLLHHRRLHAGHQLNRAGAARHRVDVLDGLGGRQDRPRGQRRVVVLVHGRHQHA</sequence>
<dbReference type="PaxDb" id="39947-A0A0P0VXV3"/>
<reference evidence="2 3" key="2">
    <citation type="journal article" date="2013" name="Plant Cell Physiol.">
        <title>Rice Annotation Project Database (RAP-DB): an integrative and interactive database for rice genomics.</title>
        <authorList>
            <person name="Sakai H."/>
            <person name="Lee S.S."/>
            <person name="Tanaka T."/>
            <person name="Numa H."/>
            <person name="Kim J."/>
            <person name="Kawahara Y."/>
            <person name="Wakimoto H."/>
            <person name="Yang C.C."/>
            <person name="Iwamoto M."/>
            <person name="Abe T."/>
            <person name="Yamada Y."/>
            <person name="Muto A."/>
            <person name="Inokuchi H."/>
            <person name="Ikemura T."/>
            <person name="Matsumoto T."/>
            <person name="Sasaki T."/>
            <person name="Itoh T."/>
        </authorList>
    </citation>
    <scope>NUCLEOTIDE SEQUENCE [LARGE SCALE GENOMIC DNA]</scope>
    <source>
        <strain evidence="3">cv. Nipponbare</strain>
    </source>
</reference>
<dbReference type="Gramene" id="Os03t0328600-00">
    <property type="protein sequence ID" value="Os03t0328600-00"/>
    <property type="gene ID" value="Os03g0328600"/>
</dbReference>
<evidence type="ECO:0000313" key="2">
    <source>
        <dbReference type="EMBL" id="BAS84013.1"/>
    </source>
</evidence>
<evidence type="ECO:0000313" key="3">
    <source>
        <dbReference type="Proteomes" id="UP000059680"/>
    </source>
</evidence>
<feature type="non-terminal residue" evidence="2">
    <location>
        <position position="116"/>
    </location>
</feature>